<evidence type="ECO:0000256" key="5">
    <source>
        <dbReference type="ARBA" id="ARBA00022839"/>
    </source>
</evidence>
<dbReference type="SUPFAM" id="SSF64182">
    <property type="entry name" value="DHH phosphoesterases"/>
    <property type="match status" value="1"/>
</dbReference>
<dbReference type="PANTHER" id="PTHR30255:SF2">
    <property type="entry name" value="SINGLE-STRANDED-DNA-SPECIFIC EXONUCLEASE RECJ"/>
    <property type="match status" value="1"/>
</dbReference>
<dbReference type="Gene3D" id="3.10.310.30">
    <property type="match status" value="1"/>
</dbReference>
<dbReference type="AlphaFoldDB" id="A0A7V5RPL2"/>
<dbReference type="GO" id="GO:0003676">
    <property type="term" value="F:nucleic acid binding"/>
    <property type="evidence" value="ECO:0007669"/>
    <property type="project" value="InterPro"/>
</dbReference>
<sequence length="571" mass="64212">MHYQWIYPEAEAPPLSPFYKEYNVDPVIATIMTRRGISRPGDFTTYIHPSLENLHDPYAMRDMEKAVERLVRALENGENILVYGDYDVDGVTGVSILYQSLHHLGGKVYFFIPDRKNDGYGVTEKGITRALELNVSLIITVDCGITAQKQIAYAREQNVDVIVCDHHSPVGEPPEAFAILNPKQNGCNYPFKELAGCGVAFKYIQALSQRLHLEDSFYLDTLDLVALGTAADIVDLSDENRVLMYHGLKKINRQPREGISALIQISGLSRQTINVSLIVFILAPRLNAVGRISNAKKAVHLLTSSSPQQAKNIAQILNSENKKRRNIDEQTFQEAVALIMESEELQNAPVLVLDKEDWHLGVIGIVASRLQEKYNRPAILISNQNGLGKASARSTDKFNIFNALQHLQEMLVSYGGHACAAGMTIETEKIEAFRQAINKYASDHMETKSALPELHIDAMIDFPDLNGRLLHGLKDMEPYGPSNMRPVFQSSNVSVHGKVRVIGHNHLKFKLQQKGMVIDAIYFNGIKYLEQLEQVDKSFNFVYVIEESNWQGQNTIQLRIKDFKEFDGDKS</sequence>
<proteinExistence type="inferred from homology"/>
<dbReference type="GO" id="GO:0006281">
    <property type="term" value="P:DNA repair"/>
    <property type="evidence" value="ECO:0007669"/>
    <property type="project" value="InterPro"/>
</dbReference>
<evidence type="ECO:0000259" key="7">
    <source>
        <dbReference type="Pfam" id="PF02272"/>
    </source>
</evidence>
<dbReference type="InterPro" id="IPR001667">
    <property type="entry name" value="DDH_dom"/>
</dbReference>
<dbReference type="Pfam" id="PF17768">
    <property type="entry name" value="RecJ_OB"/>
    <property type="match status" value="1"/>
</dbReference>
<keyword evidence="5 9" id="KW-0269">Exonuclease</keyword>
<keyword evidence="4" id="KW-0378">Hydrolase</keyword>
<dbReference type="NCBIfam" id="TIGR00644">
    <property type="entry name" value="recJ"/>
    <property type="match status" value="1"/>
</dbReference>
<reference evidence="9" key="1">
    <citation type="journal article" date="2020" name="mSystems">
        <title>Genome- and Community-Level Interaction Insights into Carbon Utilization and Element Cycling Functions of Hydrothermarchaeota in Hydrothermal Sediment.</title>
        <authorList>
            <person name="Zhou Z."/>
            <person name="Liu Y."/>
            <person name="Xu W."/>
            <person name="Pan J."/>
            <person name="Luo Z.H."/>
            <person name="Li M."/>
        </authorList>
    </citation>
    <scope>NUCLEOTIDE SEQUENCE [LARGE SCALE GENOMIC DNA]</scope>
    <source>
        <strain evidence="9">HyVt-460</strain>
    </source>
</reference>
<dbReference type="InterPro" id="IPR038763">
    <property type="entry name" value="DHH_sf"/>
</dbReference>
<dbReference type="GO" id="GO:0008409">
    <property type="term" value="F:5'-3' exonuclease activity"/>
    <property type="evidence" value="ECO:0007669"/>
    <property type="project" value="InterPro"/>
</dbReference>
<evidence type="ECO:0000259" key="6">
    <source>
        <dbReference type="Pfam" id="PF01368"/>
    </source>
</evidence>
<dbReference type="Proteomes" id="UP000885771">
    <property type="component" value="Unassembled WGS sequence"/>
</dbReference>
<feature type="domain" description="DDH" evidence="6">
    <location>
        <begin position="79"/>
        <end position="229"/>
    </location>
</feature>
<dbReference type="InterPro" id="IPR041122">
    <property type="entry name" value="RecJ_OB"/>
</dbReference>
<feature type="domain" description="RecJ OB" evidence="8">
    <location>
        <begin position="456"/>
        <end position="562"/>
    </location>
</feature>
<evidence type="ECO:0000256" key="4">
    <source>
        <dbReference type="ARBA" id="ARBA00022801"/>
    </source>
</evidence>
<evidence type="ECO:0000313" key="9">
    <source>
        <dbReference type="EMBL" id="HHM01845.1"/>
    </source>
</evidence>
<evidence type="ECO:0000256" key="2">
    <source>
        <dbReference type="ARBA" id="ARBA00019841"/>
    </source>
</evidence>
<evidence type="ECO:0000256" key="1">
    <source>
        <dbReference type="ARBA" id="ARBA00005915"/>
    </source>
</evidence>
<organism evidence="9">
    <name type="scientific">Caldithrix abyssi</name>
    <dbReference type="NCBI Taxonomy" id="187145"/>
    <lineage>
        <taxon>Bacteria</taxon>
        <taxon>Pseudomonadati</taxon>
        <taxon>Calditrichota</taxon>
        <taxon>Calditrichia</taxon>
        <taxon>Calditrichales</taxon>
        <taxon>Calditrichaceae</taxon>
        <taxon>Caldithrix</taxon>
    </lineage>
</organism>
<comment type="similarity">
    <text evidence="1">Belongs to the RecJ family.</text>
</comment>
<dbReference type="EMBL" id="DRLI01000090">
    <property type="protein sequence ID" value="HHM01845.1"/>
    <property type="molecule type" value="Genomic_DNA"/>
</dbReference>
<keyword evidence="3" id="KW-0540">Nuclease</keyword>
<feature type="domain" description="DHHA1" evidence="7">
    <location>
        <begin position="348"/>
        <end position="442"/>
    </location>
</feature>
<dbReference type="Pfam" id="PF02272">
    <property type="entry name" value="DHHA1"/>
    <property type="match status" value="1"/>
</dbReference>
<dbReference type="InterPro" id="IPR051673">
    <property type="entry name" value="SSDNA_exonuclease_RecJ"/>
</dbReference>
<gene>
    <name evidence="9" type="primary">recJ</name>
    <name evidence="9" type="ORF">ENJ15_02450</name>
</gene>
<protein>
    <recommendedName>
        <fullName evidence="2">Single-stranded-DNA-specific exonuclease RecJ</fullName>
    </recommendedName>
</protein>
<dbReference type="InterPro" id="IPR004610">
    <property type="entry name" value="RecJ"/>
</dbReference>
<dbReference type="InterPro" id="IPR003156">
    <property type="entry name" value="DHHA1_dom"/>
</dbReference>
<name>A0A7V5RPL2_CALAY</name>
<dbReference type="GO" id="GO:0006310">
    <property type="term" value="P:DNA recombination"/>
    <property type="evidence" value="ECO:0007669"/>
    <property type="project" value="InterPro"/>
</dbReference>
<comment type="caution">
    <text evidence="9">The sequence shown here is derived from an EMBL/GenBank/DDBJ whole genome shotgun (WGS) entry which is preliminary data.</text>
</comment>
<evidence type="ECO:0000259" key="8">
    <source>
        <dbReference type="Pfam" id="PF17768"/>
    </source>
</evidence>
<dbReference type="PANTHER" id="PTHR30255">
    <property type="entry name" value="SINGLE-STRANDED-DNA-SPECIFIC EXONUCLEASE RECJ"/>
    <property type="match status" value="1"/>
</dbReference>
<dbReference type="Pfam" id="PF01368">
    <property type="entry name" value="DHH"/>
    <property type="match status" value="1"/>
</dbReference>
<evidence type="ECO:0000256" key="3">
    <source>
        <dbReference type="ARBA" id="ARBA00022722"/>
    </source>
</evidence>
<dbReference type="Gene3D" id="3.90.1640.30">
    <property type="match status" value="1"/>
</dbReference>
<accession>A0A7V5RPL2</accession>